<dbReference type="EMBL" id="JBBEGL010000005">
    <property type="protein sequence ID" value="MEJ2888899.1"/>
    <property type="molecule type" value="Genomic_DNA"/>
</dbReference>
<feature type="region of interest" description="Disordered" evidence="1">
    <location>
        <begin position="1"/>
        <end position="35"/>
    </location>
</feature>
<accession>A0ABU8NAD8</accession>
<gene>
    <name evidence="2" type="ORF">WCD41_20740</name>
</gene>
<evidence type="ECO:0000256" key="1">
    <source>
        <dbReference type="SAM" id="MobiDB-lite"/>
    </source>
</evidence>
<evidence type="ECO:0000313" key="3">
    <source>
        <dbReference type="Proteomes" id="UP001370100"/>
    </source>
</evidence>
<feature type="compositionally biased region" description="Basic residues" evidence="1">
    <location>
        <begin position="10"/>
        <end position="21"/>
    </location>
</feature>
<keyword evidence="3" id="KW-1185">Reference proteome</keyword>
<dbReference type="RefSeq" id="WP_337715888.1">
    <property type="nucleotide sequence ID" value="NZ_JBBEGL010000005.1"/>
</dbReference>
<evidence type="ECO:0000313" key="2">
    <source>
        <dbReference type="EMBL" id="MEJ2888899.1"/>
    </source>
</evidence>
<organism evidence="2 3">
    <name type="scientific">Actinomycetospora aeridis</name>
    <dbReference type="NCBI Taxonomy" id="3129231"/>
    <lineage>
        <taxon>Bacteria</taxon>
        <taxon>Bacillati</taxon>
        <taxon>Actinomycetota</taxon>
        <taxon>Actinomycetes</taxon>
        <taxon>Pseudonocardiales</taxon>
        <taxon>Pseudonocardiaceae</taxon>
        <taxon>Actinomycetospora</taxon>
    </lineage>
</organism>
<comment type="caution">
    <text evidence="2">The sequence shown here is derived from an EMBL/GenBank/DDBJ whole genome shotgun (WGS) entry which is preliminary data.</text>
</comment>
<reference evidence="2 3" key="1">
    <citation type="submission" date="2024-03" db="EMBL/GenBank/DDBJ databases">
        <title>Actinomycetospora sp. OC33-EN06, a novel actinomycete isolated from wild orchid (Aerides multiflora).</title>
        <authorList>
            <person name="Suriyachadkun C."/>
        </authorList>
    </citation>
    <scope>NUCLEOTIDE SEQUENCE [LARGE SCALE GENOMIC DNA]</scope>
    <source>
        <strain evidence="2 3">OC33-EN06</strain>
    </source>
</reference>
<protein>
    <submittedName>
        <fullName evidence="2">Uncharacterized protein</fullName>
    </submittedName>
</protein>
<name>A0ABU8NAD8_9PSEU</name>
<sequence length="138" mass="14614">MPGHRERRAEKQRRRDAKRGRAAAPSAPQDPGLPPETLQALLRRAAADLAGGDEGALTELRRVLAEHLARRRERVLAACDVVTAEVAASGPLDLETDLGAALAAGETVSAWADRTGVRTEEAAVATVRLLASLPEPLT</sequence>
<dbReference type="Proteomes" id="UP001370100">
    <property type="component" value="Unassembled WGS sequence"/>
</dbReference>
<proteinExistence type="predicted"/>